<sequence length="109" mass="12470">MATNALGAVKQQLGVEEQPSDVNVKLWHQAVPQYRVGHHKLVEDFNAARRRRLPWLQVCGPGYFGTRNVADEIVDARELTDSVARRFMRFPQLVENETEEDTSRRLGPV</sequence>
<gene>
    <name evidence="1" type="ORF">SNAT2548_LOCUS16082</name>
</gene>
<dbReference type="InterPro" id="IPR036188">
    <property type="entry name" value="FAD/NAD-bd_sf"/>
</dbReference>
<dbReference type="Gene3D" id="3.50.50.60">
    <property type="entry name" value="FAD/NAD(P)-binding domain"/>
    <property type="match status" value="1"/>
</dbReference>
<evidence type="ECO:0000313" key="2">
    <source>
        <dbReference type="Proteomes" id="UP000604046"/>
    </source>
</evidence>
<accession>A0A812NHH8</accession>
<dbReference type="AlphaFoldDB" id="A0A812NHH8"/>
<reference evidence="1" key="1">
    <citation type="submission" date="2021-02" db="EMBL/GenBank/DDBJ databases">
        <authorList>
            <person name="Dougan E. K."/>
            <person name="Rhodes N."/>
            <person name="Thang M."/>
            <person name="Chan C."/>
        </authorList>
    </citation>
    <scope>NUCLEOTIDE SEQUENCE</scope>
</reference>
<protein>
    <submittedName>
        <fullName evidence="1">Uncharacterized protein</fullName>
    </submittedName>
</protein>
<evidence type="ECO:0000313" key="1">
    <source>
        <dbReference type="EMBL" id="CAE7306033.1"/>
    </source>
</evidence>
<keyword evidence="2" id="KW-1185">Reference proteome</keyword>
<dbReference type="OrthoDB" id="419752at2759"/>
<dbReference type="EMBL" id="CAJNDS010002074">
    <property type="protein sequence ID" value="CAE7306033.1"/>
    <property type="molecule type" value="Genomic_DNA"/>
</dbReference>
<dbReference type="Proteomes" id="UP000604046">
    <property type="component" value="Unassembled WGS sequence"/>
</dbReference>
<comment type="caution">
    <text evidence="1">The sequence shown here is derived from an EMBL/GenBank/DDBJ whole genome shotgun (WGS) entry which is preliminary data.</text>
</comment>
<name>A0A812NHH8_9DINO</name>
<organism evidence="1 2">
    <name type="scientific">Symbiodinium natans</name>
    <dbReference type="NCBI Taxonomy" id="878477"/>
    <lineage>
        <taxon>Eukaryota</taxon>
        <taxon>Sar</taxon>
        <taxon>Alveolata</taxon>
        <taxon>Dinophyceae</taxon>
        <taxon>Suessiales</taxon>
        <taxon>Symbiodiniaceae</taxon>
        <taxon>Symbiodinium</taxon>
    </lineage>
</organism>
<proteinExistence type="predicted"/>